<dbReference type="AlphaFoldDB" id="A0A1R0GWI1"/>
<sequence length="48" mass="5296">MKLGIIRGSSSIKGNTDGILNWLLPFVNFDYQIVGPGIAPYPTELFIE</sequence>
<name>A0A1R0GWI1_9FUNG</name>
<evidence type="ECO:0008006" key="3">
    <source>
        <dbReference type="Google" id="ProtNLM"/>
    </source>
</evidence>
<evidence type="ECO:0000313" key="1">
    <source>
        <dbReference type="EMBL" id="OLY81264.1"/>
    </source>
</evidence>
<evidence type="ECO:0000313" key="2">
    <source>
        <dbReference type="Proteomes" id="UP000187455"/>
    </source>
</evidence>
<feature type="non-terminal residue" evidence="1">
    <location>
        <position position="48"/>
    </location>
</feature>
<dbReference type="Proteomes" id="UP000187455">
    <property type="component" value="Unassembled WGS sequence"/>
</dbReference>
<reference evidence="1 2" key="1">
    <citation type="journal article" date="2016" name="Mol. Biol. Evol.">
        <title>Genome-Wide Survey of Gut Fungi (Harpellales) Reveals the First Horizontally Transferred Ubiquitin Gene from a Mosquito Host.</title>
        <authorList>
            <person name="Wang Y."/>
            <person name="White M.M."/>
            <person name="Kvist S."/>
            <person name="Moncalvo J.M."/>
        </authorList>
    </citation>
    <scope>NUCLEOTIDE SEQUENCE [LARGE SCALE GENOMIC DNA]</scope>
    <source>
        <strain evidence="1 2">ALG-7-W6</strain>
    </source>
</reference>
<accession>A0A1R0GWI1</accession>
<proteinExistence type="predicted"/>
<keyword evidence="2" id="KW-1185">Reference proteome</keyword>
<organism evidence="1 2">
    <name type="scientific">Smittium mucronatum</name>
    <dbReference type="NCBI Taxonomy" id="133383"/>
    <lineage>
        <taxon>Eukaryota</taxon>
        <taxon>Fungi</taxon>
        <taxon>Fungi incertae sedis</taxon>
        <taxon>Zoopagomycota</taxon>
        <taxon>Kickxellomycotina</taxon>
        <taxon>Harpellomycetes</taxon>
        <taxon>Harpellales</taxon>
        <taxon>Legeriomycetaceae</taxon>
        <taxon>Smittium</taxon>
    </lineage>
</organism>
<comment type="caution">
    <text evidence="1">The sequence shown here is derived from an EMBL/GenBank/DDBJ whole genome shotgun (WGS) entry which is preliminary data.</text>
</comment>
<protein>
    <recommendedName>
        <fullName evidence="3">NADPH-dependent FMN reductase-like domain-containing protein</fullName>
    </recommendedName>
</protein>
<dbReference type="EMBL" id="LSSL01002622">
    <property type="protein sequence ID" value="OLY81264.1"/>
    <property type="molecule type" value="Genomic_DNA"/>
</dbReference>
<gene>
    <name evidence="1" type="ORF">AYI68_g4627</name>
</gene>